<accession>A0A9J5ZD49</accession>
<dbReference type="EMBL" id="JACXVP010000004">
    <property type="protein sequence ID" value="KAG5610357.1"/>
    <property type="molecule type" value="Genomic_DNA"/>
</dbReference>
<name>A0A9J5ZD49_SOLCO</name>
<gene>
    <name evidence="1" type="ORF">H5410_021638</name>
</gene>
<proteinExistence type="predicted"/>
<evidence type="ECO:0000313" key="2">
    <source>
        <dbReference type="Proteomes" id="UP000824120"/>
    </source>
</evidence>
<dbReference type="AlphaFoldDB" id="A0A9J5ZD49"/>
<reference evidence="1 2" key="1">
    <citation type="submission" date="2020-09" db="EMBL/GenBank/DDBJ databases">
        <title>De no assembly of potato wild relative species, Solanum commersonii.</title>
        <authorList>
            <person name="Cho K."/>
        </authorList>
    </citation>
    <scope>NUCLEOTIDE SEQUENCE [LARGE SCALE GENOMIC DNA]</scope>
    <source>
        <strain evidence="1">LZ3.2</strain>
        <tissue evidence="1">Leaf</tissue>
    </source>
</reference>
<organism evidence="1 2">
    <name type="scientific">Solanum commersonii</name>
    <name type="common">Commerson's wild potato</name>
    <name type="synonym">Commerson's nightshade</name>
    <dbReference type="NCBI Taxonomy" id="4109"/>
    <lineage>
        <taxon>Eukaryota</taxon>
        <taxon>Viridiplantae</taxon>
        <taxon>Streptophyta</taxon>
        <taxon>Embryophyta</taxon>
        <taxon>Tracheophyta</taxon>
        <taxon>Spermatophyta</taxon>
        <taxon>Magnoliopsida</taxon>
        <taxon>eudicotyledons</taxon>
        <taxon>Gunneridae</taxon>
        <taxon>Pentapetalae</taxon>
        <taxon>asterids</taxon>
        <taxon>lamiids</taxon>
        <taxon>Solanales</taxon>
        <taxon>Solanaceae</taxon>
        <taxon>Solanoideae</taxon>
        <taxon>Solaneae</taxon>
        <taxon>Solanum</taxon>
    </lineage>
</organism>
<comment type="caution">
    <text evidence="1">The sequence shown here is derived from an EMBL/GenBank/DDBJ whole genome shotgun (WGS) entry which is preliminary data.</text>
</comment>
<protein>
    <submittedName>
        <fullName evidence="1">Uncharacterized protein</fullName>
    </submittedName>
</protein>
<sequence>MAFSCSIINPRHDRAPDEPNPVLRCYVQSFFSISAPTSIHLGVVSEIRGASHPFRMVLYPSAFNRLSNHGGGPLTGGTGTTVYARVGTESTAGGVDFGILDES</sequence>
<evidence type="ECO:0000313" key="1">
    <source>
        <dbReference type="EMBL" id="KAG5610357.1"/>
    </source>
</evidence>
<keyword evidence="2" id="KW-1185">Reference proteome</keyword>
<dbReference type="Proteomes" id="UP000824120">
    <property type="component" value="Chromosome 4"/>
</dbReference>